<reference evidence="2 4" key="2">
    <citation type="submission" date="2023-04" db="EMBL/GenBank/DDBJ databases">
        <title>Australian commercial rhizobial inoculants.</title>
        <authorList>
            <person name="Kohlmeier M.G."/>
            <person name="O'Hara G.W."/>
            <person name="Colombi E."/>
            <person name="Ramsay J.P."/>
            <person name="Terpolilli J."/>
        </authorList>
    </citation>
    <scope>NUCLEOTIDE SEQUENCE [LARGE SCALE GENOMIC DNA]</scope>
    <source>
        <strain evidence="2 4">CB627</strain>
    </source>
</reference>
<dbReference type="Proteomes" id="UP000199245">
    <property type="component" value="Unassembled WGS sequence"/>
</dbReference>
<proteinExistence type="predicted"/>
<gene>
    <name evidence="2" type="ORF">QA636_14555</name>
    <name evidence="1" type="ORF">SAMN05216337_101181</name>
</gene>
<dbReference type="EMBL" id="FMZW01000011">
    <property type="protein sequence ID" value="SDD44077.1"/>
    <property type="molecule type" value="Genomic_DNA"/>
</dbReference>
<sequence length="64" mass="7669">MVEVYFNVRHDLLVVRKGFPVPAVSAQGKWRKSRRRVVRVSEEIRQAVQSHGYYMRKLRDLKKN</sequence>
<name>A0A1R1QA32_9BRAD</name>
<organism evidence="1 3">
    <name type="scientific">Bradyrhizobium brasilense</name>
    <dbReference type="NCBI Taxonomy" id="1419277"/>
    <lineage>
        <taxon>Bacteria</taxon>
        <taxon>Pseudomonadati</taxon>
        <taxon>Pseudomonadota</taxon>
        <taxon>Alphaproteobacteria</taxon>
        <taxon>Hyphomicrobiales</taxon>
        <taxon>Nitrobacteraceae</taxon>
        <taxon>Bradyrhizobium</taxon>
    </lineage>
</organism>
<dbReference type="RefSeq" id="WP_016847326.1">
    <property type="nucleotide sequence ID" value="NZ_CP121646.1"/>
</dbReference>
<dbReference type="AlphaFoldDB" id="A0A1R1QA32"/>
<accession>A0A1G6UU23</accession>
<evidence type="ECO:0000313" key="2">
    <source>
        <dbReference type="EMBL" id="WFU66651.1"/>
    </source>
</evidence>
<keyword evidence="4" id="KW-1185">Reference proteome</keyword>
<protein>
    <submittedName>
        <fullName evidence="1">Uncharacterized protein</fullName>
    </submittedName>
</protein>
<dbReference type="EMBL" id="CP121646">
    <property type="protein sequence ID" value="WFU66651.1"/>
    <property type="molecule type" value="Genomic_DNA"/>
</dbReference>
<evidence type="ECO:0000313" key="4">
    <source>
        <dbReference type="Proteomes" id="UP001221546"/>
    </source>
</evidence>
<dbReference type="Proteomes" id="UP001221546">
    <property type="component" value="Chromosome"/>
</dbReference>
<evidence type="ECO:0000313" key="3">
    <source>
        <dbReference type="Proteomes" id="UP000199245"/>
    </source>
</evidence>
<evidence type="ECO:0000313" key="1">
    <source>
        <dbReference type="EMBL" id="SDD44077.1"/>
    </source>
</evidence>
<reference evidence="1 3" key="1">
    <citation type="submission" date="2016-10" db="EMBL/GenBank/DDBJ databases">
        <authorList>
            <person name="de Groot N.N."/>
        </authorList>
    </citation>
    <scope>NUCLEOTIDE SEQUENCE [LARGE SCALE GENOMIC DNA]</scope>
    <source>
        <strain evidence="1 3">R5</strain>
    </source>
</reference>
<accession>A0A1R1QA32</accession>